<dbReference type="SUPFAM" id="SSF141571">
    <property type="entry name" value="Pentapeptide repeat-like"/>
    <property type="match status" value="1"/>
</dbReference>
<evidence type="ECO:0000313" key="1">
    <source>
        <dbReference type="EMBL" id="MBB4936086.1"/>
    </source>
</evidence>
<comment type="caution">
    <text evidence="1">The sequence shown here is derived from an EMBL/GenBank/DDBJ whole genome shotgun (WGS) entry which is preliminary data.</text>
</comment>
<name>A0A7W7RR80_9ACTN</name>
<keyword evidence="2" id="KW-1185">Reference proteome</keyword>
<protein>
    <submittedName>
        <fullName evidence="1">Uncharacterized protein YjbI with pentapeptide repeats</fullName>
    </submittedName>
</protein>
<accession>A0A7W7RR80</accession>
<dbReference type="Proteomes" id="UP000534286">
    <property type="component" value="Unassembled WGS sequence"/>
</dbReference>
<gene>
    <name evidence="1" type="ORF">FHR32_000391</name>
</gene>
<dbReference type="InterPro" id="IPR051082">
    <property type="entry name" value="Pentapeptide-BTB/POZ_domain"/>
</dbReference>
<sequence>MEGKTMETAVRQTSVTLPDLDDADLDEVDSLEGEHGKLRDFRYADASLRELPLSGTQLMDGRITGLTTQRARLEELRLHSVEFSDCDLSGLRWEDSKLSRVVFVDCKMLGAAWENVTLDDVVFERCKFDLAAFTHMRAIGAVIFSSCSLREARFSAADLSDVAFDECDLHLTEFDGGTYRGCDLRGNDLSGLRGVTALKKIIVDRPQLQGLAEAFAAELEITVS</sequence>
<dbReference type="AlphaFoldDB" id="A0A7W7RR80"/>
<organism evidence="1 2">
    <name type="scientific">Streptosporangium album</name>
    <dbReference type="NCBI Taxonomy" id="47479"/>
    <lineage>
        <taxon>Bacteria</taxon>
        <taxon>Bacillati</taxon>
        <taxon>Actinomycetota</taxon>
        <taxon>Actinomycetes</taxon>
        <taxon>Streptosporangiales</taxon>
        <taxon>Streptosporangiaceae</taxon>
        <taxon>Streptosporangium</taxon>
    </lineage>
</organism>
<dbReference type="PANTHER" id="PTHR14136">
    <property type="entry name" value="BTB_POZ DOMAIN-CONTAINING PROTEIN KCTD9"/>
    <property type="match status" value="1"/>
</dbReference>
<dbReference type="RefSeq" id="WP_184752425.1">
    <property type="nucleotide sequence ID" value="NZ_BAABEK010000002.1"/>
</dbReference>
<reference evidence="1 2" key="1">
    <citation type="submission" date="2020-08" db="EMBL/GenBank/DDBJ databases">
        <title>Sequencing the genomes of 1000 actinobacteria strains.</title>
        <authorList>
            <person name="Klenk H.-P."/>
        </authorList>
    </citation>
    <scope>NUCLEOTIDE SEQUENCE [LARGE SCALE GENOMIC DNA]</scope>
    <source>
        <strain evidence="1 2">DSM 43023</strain>
    </source>
</reference>
<dbReference type="Pfam" id="PF13599">
    <property type="entry name" value="Pentapeptide_4"/>
    <property type="match status" value="1"/>
</dbReference>
<dbReference type="Gene3D" id="2.160.20.80">
    <property type="entry name" value="E3 ubiquitin-protein ligase SopA"/>
    <property type="match status" value="1"/>
</dbReference>
<evidence type="ECO:0000313" key="2">
    <source>
        <dbReference type="Proteomes" id="UP000534286"/>
    </source>
</evidence>
<dbReference type="PANTHER" id="PTHR14136:SF17">
    <property type="entry name" value="BTB_POZ DOMAIN-CONTAINING PROTEIN KCTD9"/>
    <property type="match status" value="1"/>
</dbReference>
<proteinExistence type="predicted"/>
<dbReference type="EMBL" id="JACHJU010000001">
    <property type="protein sequence ID" value="MBB4936086.1"/>
    <property type="molecule type" value="Genomic_DNA"/>
</dbReference>
<dbReference type="InterPro" id="IPR001646">
    <property type="entry name" value="5peptide_repeat"/>
</dbReference>